<sequence length="173" mass="19960">MEDADEIPGLRYSKTKRLPASEARDDKRDEDQIPSKTRMANNYADHSKTGTIDIRWNLVASRGAEEGSRTLVATNIPRYIHGDRIRKIFDQHGYVYYFQDDIFMNGRAFVTFYDIRSACRAQRRLNQDLTIVGGRYLQVAFSKEIVSFLRAQHLYEITHKRLGHSFDSGGHSA</sequence>
<reference evidence="4 5" key="1">
    <citation type="submission" date="2024-01" db="EMBL/GenBank/DDBJ databases">
        <title>A draft genome for a cacao thread blight-causing isolate of Paramarasmius palmivorus.</title>
        <authorList>
            <person name="Baruah I.K."/>
            <person name="Bukari Y."/>
            <person name="Amoako-Attah I."/>
            <person name="Meinhardt L.W."/>
            <person name="Bailey B.A."/>
            <person name="Cohen S.P."/>
        </authorList>
    </citation>
    <scope>NUCLEOTIDE SEQUENCE [LARGE SCALE GENOMIC DNA]</scope>
    <source>
        <strain evidence="4 5">GH-12</strain>
    </source>
</reference>
<comment type="caution">
    <text evidence="4">The sequence shown here is derived from an EMBL/GenBank/DDBJ whole genome shotgun (WGS) entry which is preliminary data.</text>
</comment>
<evidence type="ECO:0000256" key="2">
    <source>
        <dbReference type="SAM" id="MobiDB-lite"/>
    </source>
</evidence>
<proteinExistence type="predicted"/>
<protein>
    <recommendedName>
        <fullName evidence="3">RRM domain-containing protein</fullName>
    </recommendedName>
</protein>
<dbReference type="SUPFAM" id="SSF54928">
    <property type="entry name" value="RNA-binding domain, RBD"/>
    <property type="match status" value="1"/>
</dbReference>
<feature type="compositionally biased region" description="Basic and acidic residues" evidence="2">
    <location>
        <begin position="22"/>
        <end position="33"/>
    </location>
</feature>
<dbReference type="Proteomes" id="UP001383192">
    <property type="component" value="Unassembled WGS sequence"/>
</dbReference>
<feature type="domain" description="RRM" evidence="3">
    <location>
        <begin position="69"/>
        <end position="144"/>
    </location>
</feature>
<dbReference type="PROSITE" id="PS50102">
    <property type="entry name" value="RRM"/>
    <property type="match status" value="1"/>
</dbReference>
<dbReference type="EMBL" id="JAYKXP010000207">
    <property type="protein sequence ID" value="KAK7019440.1"/>
    <property type="molecule type" value="Genomic_DNA"/>
</dbReference>
<dbReference type="SMART" id="SM00360">
    <property type="entry name" value="RRM"/>
    <property type="match status" value="1"/>
</dbReference>
<evidence type="ECO:0000256" key="1">
    <source>
        <dbReference type="PROSITE-ProRule" id="PRU00176"/>
    </source>
</evidence>
<organism evidence="4 5">
    <name type="scientific">Paramarasmius palmivorus</name>
    <dbReference type="NCBI Taxonomy" id="297713"/>
    <lineage>
        <taxon>Eukaryota</taxon>
        <taxon>Fungi</taxon>
        <taxon>Dikarya</taxon>
        <taxon>Basidiomycota</taxon>
        <taxon>Agaricomycotina</taxon>
        <taxon>Agaricomycetes</taxon>
        <taxon>Agaricomycetidae</taxon>
        <taxon>Agaricales</taxon>
        <taxon>Marasmiineae</taxon>
        <taxon>Marasmiaceae</taxon>
        <taxon>Paramarasmius</taxon>
    </lineage>
</organism>
<evidence type="ECO:0000313" key="5">
    <source>
        <dbReference type="Proteomes" id="UP001383192"/>
    </source>
</evidence>
<keyword evidence="1" id="KW-0694">RNA-binding</keyword>
<dbReference type="AlphaFoldDB" id="A0AAW0B497"/>
<name>A0AAW0B497_9AGAR</name>
<dbReference type="InterPro" id="IPR035979">
    <property type="entry name" value="RBD_domain_sf"/>
</dbReference>
<evidence type="ECO:0000313" key="4">
    <source>
        <dbReference type="EMBL" id="KAK7019440.1"/>
    </source>
</evidence>
<keyword evidence="5" id="KW-1185">Reference proteome</keyword>
<feature type="region of interest" description="Disordered" evidence="2">
    <location>
        <begin position="1"/>
        <end position="37"/>
    </location>
</feature>
<dbReference type="InterPro" id="IPR000504">
    <property type="entry name" value="RRM_dom"/>
</dbReference>
<dbReference type="Gene3D" id="3.30.70.330">
    <property type="match status" value="1"/>
</dbReference>
<dbReference type="InterPro" id="IPR012677">
    <property type="entry name" value="Nucleotide-bd_a/b_plait_sf"/>
</dbReference>
<evidence type="ECO:0000259" key="3">
    <source>
        <dbReference type="PROSITE" id="PS50102"/>
    </source>
</evidence>
<accession>A0AAW0B497</accession>
<gene>
    <name evidence="4" type="ORF">VNI00_018050</name>
</gene>
<dbReference type="GO" id="GO:0003723">
    <property type="term" value="F:RNA binding"/>
    <property type="evidence" value="ECO:0007669"/>
    <property type="project" value="UniProtKB-UniRule"/>
</dbReference>